<name>A0ABR7WJX7_9SPHI</name>
<dbReference type="EMBL" id="JACWMY010000001">
    <property type="protein sequence ID" value="MBD1362624.1"/>
    <property type="molecule type" value="Genomic_DNA"/>
</dbReference>
<dbReference type="InterPro" id="IPR000014">
    <property type="entry name" value="PAS"/>
</dbReference>
<protein>
    <submittedName>
        <fullName evidence="2">PAS domain S-box protein</fullName>
    </submittedName>
</protein>
<dbReference type="InterPro" id="IPR035965">
    <property type="entry name" value="PAS-like_dom_sf"/>
</dbReference>
<accession>A0ABR7WJX7</accession>
<organism evidence="2 3">
    <name type="scientific">Mucilaginibacter pankratovii</name>
    <dbReference type="NCBI Taxonomy" id="2772110"/>
    <lineage>
        <taxon>Bacteria</taxon>
        <taxon>Pseudomonadati</taxon>
        <taxon>Bacteroidota</taxon>
        <taxon>Sphingobacteriia</taxon>
        <taxon>Sphingobacteriales</taxon>
        <taxon>Sphingobacteriaceae</taxon>
        <taxon>Mucilaginibacter</taxon>
    </lineage>
</organism>
<gene>
    <name evidence="2" type="ORF">IDJ77_02275</name>
</gene>
<evidence type="ECO:0000313" key="2">
    <source>
        <dbReference type="EMBL" id="MBD1362624.1"/>
    </source>
</evidence>
<dbReference type="RefSeq" id="WP_191187296.1">
    <property type="nucleotide sequence ID" value="NZ_JACWMY010000001.1"/>
</dbReference>
<evidence type="ECO:0000313" key="3">
    <source>
        <dbReference type="Proteomes" id="UP000606600"/>
    </source>
</evidence>
<dbReference type="Gene3D" id="3.30.450.20">
    <property type="entry name" value="PAS domain"/>
    <property type="match status" value="1"/>
</dbReference>
<keyword evidence="3" id="KW-1185">Reference proteome</keyword>
<evidence type="ECO:0000259" key="1">
    <source>
        <dbReference type="Pfam" id="PF13426"/>
    </source>
</evidence>
<sequence>MQFLVIPKLTIIFIRNFINDRDKRLQQENDALKQDKIVYEEIQHRFETVFELSRLGNKIIDPDLTILQVNQSLVTMLGYDKKEDLIATRIFDYAPDDRRDDWHFLQQKLWAHLTPSFSLETCLIRKDGSLIWCQVTSKLIPENGAKLSYTILEDVTEQPIPDGGRIQSYLSGRSFRKGICRPV</sequence>
<dbReference type="Pfam" id="PF13426">
    <property type="entry name" value="PAS_9"/>
    <property type="match status" value="1"/>
</dbReference>
<dbReference type="NCBIfam" id="TIGR00229">
    <property type="entry name" value="sensory_box"/>
    <property type="match status" value="1"/>
</dbReference>
<dbReference type="CDD" id="cd00130">
    <property type="entry name" value="PAS"/>
    <property type="match status" value="1"/>
</dbReference>
<dbReference type="Proteomes" id="UP000606600">
    <property type="component" value="Unassembled WGS sequence"/>
</dbReference>
<proteinExistence type="predicted"/>
<reference evidence="2 3" key="1">
    <citation type="submission" date="2020-09" db="EMBL/GenBank/DDBJ databases">
        <title>Novel species of Mucilaginibacter isolated from a glacier on the Tibetan Plateau.</title>
        <authorList>
            <person name="Liu Q."/>
            <person name="Xin Y.-H."/>
        </authorList>
    </citation>
    <scope>NUCLEOTIDE SEQUENCE [LARGE SCALE GENOMIC DNA]</scope>
    <source>
        <strain evidence="2 3">ZT4R22</strain>
    </source>
</reference>
<feature type="domain" description="PAS" evidence="1">
    <location>
        <begin position="60"/>
        <end position="157"/>
    </location>
</feature>
<dbReference type="SUPFAM" id="SSF55785">
    <property type="entry name" value="PYP-like sensor domain (PAS domain)"/>
    <property type="match status" value="1"/>
</dbReference>
<comment type="caution">
    <text evidence="2">The sequence shown here is derived from an EMBL/GenBank/DDBJ whole genome shotgun (WGS) entry which is preliminary data.</text>
</comment>